<dbReference type="GO" id="GO:0003998">
    <property type="term" value="F:acylphosphatase activity"/>
    <property type="evidence" value="ECO:0007669"/>
    <property type="project" value="UniProtKB-EC"/>
</dbReference>
<accession>I9US29</accession>
<dbReference type="Pfam" id="PF01300">
    <property type="entry name" value="Sua5_yciO_yrdC"/>
    <property type="match status" value="1"/>
</dbReference>
<dbReference type="InterPro" id="IPR011125">
    <property type="entry name" value="Znf_HypF"/>
</dbReference>
<dbReference type="InterPro" id="IPR051060">
    <property type="entry name" value="Carbamoyltrans_HypF-like"/>
</dbReference>
<keyword evidence="9" id="KW-0378">Hydrolase</keyword>
<evidence type="ECO:0000256" key="8">
    <source>
        <dbReference type="PIRNR" id="PIRNR006256"/>
    </source>
</evidence>
<organism evidence="12 13">
    <name type="scientific">Helicobacter pylori Hp H-6</name>
    <dbReference type="NCBI Taxonomy" id="992061"/>
    <lineage>
        <taxon>Bacteria</taxon>
        <taxon>Pseudomonadati</taxon>
        <taxon>Campylobacterota</taxon>
        <taxon>Epsilonproteobacteria</taxon>
        <taxon>Campylobacterales</taxon>
        <taxon>Helicobacteraceae</taxon>
        <taxon>Helicobacter</taxon>
    </lineage>
</organism>
<dbReference type="PROSITE" id="PS51160">
    <property type="entry name" value="ACYLPHOSPHATASE_3"/>
    <property type="match status" value="1"/>
</dbReference>
<comment type="caution">
    <text evidence="12">The sequence shown here is derived from an EMBL/GenBank/DDBJ whole genome shotgun (WGS) entry which is preliminary data.</text>
</comment>
<evidence type="ECO:0000256" key="1">
    <source>
        <dbReference type="ARBA" id="ARBA00004711"/>
    </source>
</evidence>
<comment type="pathway">
    <text evidence="1">Protein modification; [NiFe] hydrogenase maturation.</text>
</comment>
<evidence type="ECO:0000256" key="2">
    <source>
        <dbReference type="ARBA" id="ARBA00008097"/>
    </source>
</evidence>
<dbReference type="GO" id="GO:0051604">
    <property type="term" value="P:protein maturation"/>
    <property type="evidence" value="ECO:0007669"/>
    <property type="project" value="TreeGrafter"/>
</dbReference>
<evidence type="ECO:0000256" key="6">
    <source>
        <dbReference type="ARBA" id="ARBA00022833"/>
    </source>
</evidence>
<dbReference type="Gene3D" id="3.30.420.360">
    <property type="match status" value="1"/>
</dbReference>
<dbReference type="UniPathway" id="UPA00335"/>
<feature type="active site" evidence="9">
    <location>
        <position position="16"/>
    </location>
</feature>
<reference evidence="12 13" key="1">
    <citation type="journal article" date="2013" name="Pathog. Dis.">
        <title>Genome sequences of 65 Helicobacter pylori strains isolated from asymptomatic individuals and patients with gastric cancer, peptic ulcer disease, or gastritis.</title>
        <authorList>
            <person name="Blanchard T.G."/>
            <person name="Czinn S.J."/>
            <person name="Correa P."/>
            <person name="Nakazawa T."/>
            <person name="Keelan M."/>
            <person name="Morningstar L."/>
            <person name="Santana-Cruz I."/>
            <person name="Maroo A."/>
            <person name="McCracken C."/>
            <person name="Shefchek K."/>
            <person name="Daugherty S."/>
            <person name="Song Y."/>
            <person name="Fraser C.M."/>
            <person name="Fricke W.F."/>
        </authorList>
    </citation>
    <scope>NUCLEOTIDE SEQUENCE [LARGE SCALE GENOMIC DNA]</scope>
    <source>
        <strain evidence="12 13">Hp H-6</strain>
    </source>
</reference>
<evidence type="ECO:0000313" key="12">
    <source>
        <dbReference type="EMBL" id="EJB82939.1"/>
    </source>
</evidence>
<dbReference type="SUPFAM" id="SSF54975">
    <property type="entry name" value="Acylphosphatase/BLUF domain-like"/>
    <property type="match status" value="1"/>
</dbReference>
<sequence length="750" mass="85050">MNKITLFGVVQGVGMRPFVYTLAQKLGLVGFARNAQAALEVVLPAHKTESFLNALKKGLPPLALVEKIVISPYDKALHFNDFRILESKNHPLNLLSQIPKDLGVCEDCLREIRDKNSPYFHYAFNSCAKCGARYSLLNALPYDRENSALKPFKLCEFCASVYQDPTNKRFHIQGISCKKCGIALNYKRFKNDDALLECAKDIQKGKIIALKGLGGFALVCDARNFQTIERLRLLKNRPLKPFALMFKDLNAAKQHAFLNELECESLSSISTPILLARKKPNIKLAPNIAKNSPFYGVILPYTPLHALLLDLLDSPIVFTSANFNSLPLASDEKEIDSLHFIFDFKLTHNRAIIHRIDDSIAQRVDNIIRPMRLARGFAPLYLTLPKRSNHPPKKILALGAEQKGHFSLLDGETSVLLLSPFCGDLSVLENEKHFKETLNFFLKTYDFKPTLLACDKHQNYTTTQMAFDFNTPLLQVQHHHAHFLASILDALLQDPHLNHPFIGIVWDGSGAYENKVYGAECFVGDLERIEEIARFEEFWLLGGQKAIKEPRRLVLEIALKHQLNKLLKRVQKHFKEDELEIFKQMHDKKIQSVATNSIGRLFDIVAFSLDLVGMISFEAESGQVLENLALQSDEIAFYPFEIKNSVVRLKEFYQAFEKDLGILEPKRIAKKFFNSLVEIITALIAPFKGHVVVCSGGVFCNQLLCEQLAKRLKKLQREYFFHKHFPPNDSSIPVGQALMAYFNPTIIKKG</sequence>
<comment type="similarity">
    <text evidence="2 8">Belongs to the carbamoyltransferase HypF family.</text>
</comment>
<dbReference type="EC" id="6.2.-.-" evidence="8"/>
<evidence type="ECO:0000256" key="3">
    <source>
        <dbReference type="ARBA" id="ARBA00022598"/>
    </source>
</evidence>
<evidence type="ECO:0000313" key="13">
    <source>
        <dbReference type="Proteomes" id="UP000004177"/>
    </source>
</evidence>
<dbReference type="Gene3D" id="3.90.870.50">
    <property type="match status" value="1"/>
</dbReference>
<proteinExistence type="inferred from homology"/>
<dbReference type="Pfam" id="PF17788">
    <property type="entry name" value="HypF_C"/>
    <property type="match status" value="1"/>
</dbReference>
<dbReference type="InterPro" id="IPR001792">
    <property type="entry name" value="Acylphosphatase-like_dom"/>
</dbReference>
<dbReference type="NCBIfam" id="TIGR00143">
    <property type="entry name" value="hypF"/>
    <property type="match status" value="1"/>
</dbReference>
<dbReference type="InterPro" id="IPR006070">
    <property type="entry name" value="Sua5-like_dom"/>
</dbReference>
<dbReference type="Pfam" id="PF22521">
    <property type="entry name" value="HypF_C_2"/>
    <property type="match status" value="1"/>
</dbReference>
<dbReference type="InterPro" id="IPR055128">
    <property type="entry name" value="HypF_C_2"/>
</dbReference>
<dbReference type="GO" id="GO:0016874">
    <property type="term" value="F:ligase activity"/>
    <property type="evidence" value="ECO:0007669"/>
    <property type="project" value="UniProtKB-UniRule"/>
</dbReference>
<evidence type="ECO:0000256" key="5">
    <source>
        <dbReference type="ARBA" id="ARBA00022771"/>
    </source>
</evidence>
<evidence type="ECO:0000259" key="11">
    <source>
        <dbReference type="PROSITE" id="PS51163"/>
    </source>
</evidence>
<dbReference type="Gene3D" id="3.30.110.120">
    <property type="match status" value="1"/>
</dbReference>
<comment type="catalytic activity">
    <reaction evidence="9">
        <text>an acyl phosphate + H2O = a carboxylate + phosphate + H(+)</text>
        <dbReference type="Rhea" id="RHEA:14965"/>
        <dbReference type="ChEBI" id="CHEBI:15377"/>
        <dbReference type="ChEBI" id="CHEBI:15378"/>
        <dbReference type="ChEBI" id="CHEBI:29067"/>
        <dbReference type="ChEBI" id="CHEBI:43474"/>
        <dbReference type="ChEBI" id="CHEBI:59918"/>
        <dbReference type="EC" id="3.6.1.7"/>
    </reaction>
</comment>
<dbReference type="GO" id="GO:0016743">
    <property type="term" value="F:carboxyl- or carbamoyltransferase activity"/>
    <property type="evidence" value="ECO:0007669"/>
    <property type="project" value="UniProtKB-UniRule"/>
</dbReference>
<dbReference type="AlphaFoldDB" id="I9US29"/>
<dbReference type="EMBL" id="AKOZ01000003">
    <property type="protein sequence ID" value="EJB82939.1"/>
    <property type="molecule type" value="Genomic_DNA"/>
</dbReference>
<feature type="active site" evidence="9">
    <location>
        <position position="34"/>
    </location>
</feature>
<feature type="domain" description="Acylphosphatase-like" evidence="10">
    <location>
        <begin position="1"/>
        <end position="86"/>
    </location>
</feature>
<dbReference type="InterPro" id="IPR004421">
    <property type="entry name" value="Carbamoyltransferase_HypF"/>
</dbReference>
<dbReference type="GO" id="GO:0003725">
    <property type="term" value="F:double-stranded RNA binding"/>
    <property type="evidence" value="ECO:0007669"/>
    <property type="project" value="InterPro"/>
</dbReference>
<keyword evidence="6" id="KW-0862">Zinc</keyword>
<evidence type="ECO:0000259" key="10">
    <source>
        <dbReference type="PROSITE" id="PS51160"/>
    </source>
</evidence>
<dbReference type="InterPro" id="IPR017945">
    <property type="entry name" value="DHBP_synth_RibB-like_a/b_dom"/>
</dbReference>
<evidence type="ECO:0000256" key="7">
    <source>
        <dbReference type="ARBA" id="ARBA00048220"/>
    </source>
</evidence>
<dbReference type="Proteomes" id="UP000004177">
    <property type="component" value="Unassembled WGS sequence"/>
</dbReference>
<dbReference type="PANTHER" id="PTHR42959:SF1">
    <property type="entry name" value="CARBAMOYLTRANSFERASE HYPF"/>
    <property type="match status" value="1"/>
</dbReference>
<dbReference type="PANTHER" id="PTHR42959">
    <property type="entry name" value="CARBAMOYLTRANSFERASE"/>
    <property type="match status" value="1"/>
</dbReference>
<keyword evidence="3" id="KW-0436">Ligase</keyword>
<dbReference type="Pfam" id="PF00708">
    <property type="entry name" value="Acylphosphatase"/>
    <property type="match status" value="1"/>
</dbReference>
<evidence type="ECO:0000256" key="9">
    <source>
        <dbReference type="PROSITE-ProRule" id="PRU00520"/>
    </source>
</evidence>
<dbReference type="PROSITE" id="PS51163">
    <property type="entry name" value="YRDC"/>
    <property type="match status" value="1"/>
</dbReference>
<name>I9US29_HELPX</name>
<comment type="catalytic activity">
    <reaction evidence="7">
        <text>C-terminal L-cysteinyl-[HypE protein] + carbamoyl phosphate + ATP + H2O = C-terminal S-carboxamide-L-cysteinyl-[HypE protein] + AMP + phosphate + diphosphate + H(+)</text>
        <dbReference type="Rhea" id="RHEA:55636"/>
        <dbReference type="Rhea" id="RHEA-COMP:14247"/>
        <dbReference type="Rhea" id="RHEA-COMP:14392"/>
        <dbReference type="ChEBI" id="CHEBI:15377"/>
        <dbReference type="ChEBI" id="CHEBI:15378"/>
        <dbReference type="ChEBI" id="CHEBI:30616"/>
        <dbReference type="ChEBI" id="CHEBI:33019"/>
        <dbReference type="ChEBI" id="CHEBI:43474"/>
        <dbReference type="ChEBI" id="CHEBI:58228"/>
        <dbReference type="ChEBI" id="CHEBI:76913"/>
        <dbReference type="ChEBI" id="CHEBI:139126"/>
        <dbReference type="ChEBI" id="CHEBI:456215"/>
    </reaction>
</comment>
<keyword evidence="12" id="KW-0808">Transferase</keyword>
<protein>
    <recommendedName>
        <fullName evidence="8">Carbamoyltransferase</fullName>
        <ecNumber evidence="8">6.2.-.-</ecNumber>
    </recommendedName>
</protein>
<dbReference type="InterPro" id="IPR036046">
    <property type="entry name" value="Acylphosphatase-like_dom_sf"/>
</dbReference>
<feature type="domain" description="YrdC-like" evidence="11">
    <location>
        <begin position="192"/>
        <end position="373"/>
    </location>
</feature>
<dbReference type="InterPro" id="IPR017968">
    <property type="entry name" value="Acylphosphatase_CS"/>
</dbReference>
<dbReference type="FunFam" id="3.30.420.40:FF:000124">
    <property type="entry name" value="Carbamoyltransferase HypF"/>
    <property type="match status" value="1"/>
</dbReference>
<gene>
    <name evidence="12" type="primary">hypF</name>
    <name evidence="12" type="ORF">HPHPH6_0141</name>
</gene>
<dbReference type="PROSITE" id="PS00150">
    <property type="entry name" value="ACYLPHOSPHATASE_1"/>
    <property type="match status" value="1"/>
</dbReference>
<dbReference type="Gene3D" id="3.30.420.40">
    <property type="match status" value="1"/>
</dbReference>
<dbReference type="PIRSF" id="PIRSF006256">
    <property type="entry name" value="CMPcnvr_hdrg_mat"/>
    <property type="match status" value="1"/>
</dbReference>
<evidence type="ECO:0000256" key="4">
    <source>
        <dbReference type="ARBA" id="ARBA00022723"/>
    </source>
</evidence>
<keyword evidence="5" id="KW-0863">Zinc-finger</keyword>
<keyword evidence="4" id="KW-0479">Metal-binding</keyword>
<dbReference type="PATRIC" id="fig|992061.3.peg.147"/>
<dbReference type="InterPro" id="IPR041440">
    <property type="entry name" value="HypF_C"/>
</dbReference>
<dbReference type="Pfam" id="PF07503">
    <property type="entry name" value="zf-HYPF"/>
    <property type="match status" value="2"/>
</dbReference>
<dbReference type="SUPFAM" id="SSF55821">
    <property type="entry name" value="YrdC/RibB"/>
    <property type="match status" value="1"/>
</dbReference>
<dbReference type="GO" id="GO:0008270">
    <property type="term" value="F:zinc ion binding"/>
    <property type="evidence" value="ECO:0007669"/>
    <property type="project" value="UniProtKB-KW"/>
</dbReference>